<comment type="caution">
    <text evidence="2">The sequence shown here is derived from an EMBL/GenBank/DDBJ whole genome shotgun (WGS) entry which is preliminary data.</text>
</comment>
<reference evidence="2 3" key="1">
    <citation type="submission" date="2018-08" db="EMBL/GenBank/DDBJ databases">
        <title>Genomic investigation of the strawberry pathogen Phytophthora fragariae indicates pathogenicity is determined by transcriptional variation in three key races.</title>
        <authorList>
            <person name="Adams T.M."/>
            <person name="Armitage A.D."/>
            <person name="Sobczyk M.K."/>
            <person name="Bates H.J."/>
            <person name="Dunwell J.M."/>
            <person name="Nellist C.F."/>
            <person name="Harrison R.J."/>
        </authorList>
    </citation>
    <scope>NUCLEOTIDE SEQUENCE [LARGE SCALE GENOMIC DNA]</scope>
    <source>
        <strain evidence="2 3">NOV-9</strain>
    </source>
</reference>
<gene>
    <name evidence="2" type="ORF">PF009_g29487</name>
</gene>
<feature type="signal peptide" evidence="1">
    <location>
        <begin position="1"/>
        <end position="29"/>
    </location>
</feature>
<protein>
    <recommendedName>
        <fullName evidence="4">RxLR effector protein</fullName>
    </recommendedName>
</protein>
<evidence type="ECO:0000313" key="2">
    <source>
        <dbReference type="EMBL" id="KAE8920217.1"/>
    </source>
</evidence>
<sequence length="74" mass="7648">MFFRPRRSAFALCLSTAAWSASCTNRVTALRCRRNSDTAAESIGVGVAAGAKLATADVAGEATSTAKRSSYATS</sequence>
<organism evidence="2 3">
    <name type="scientific">Phytophthora fragariae</name>
    <dbReference type="NCBI Taxonomy" id="53985"/>
    <lineage>
        <taxon>Eukaryota</taxon>
        <taxon>Sar</taxon>
        <taxon>Stramenopiles</taxon>
        <taxon>Oomycota</taxon>
        <taxon>Peronosporomycetes</taxon>
        <taxon>Peronosporales</taxon>
        <taxon>Peronosporaceae</taxon>
        <taxon>Phytophthora</taxon>
    </lineage>
</organism>
<feature type="chain" id="PRO_5025677831" description="RxLR effector protein" evidence="1">
    <location>
        <begin position="30"/>
        <end position="74"/>
    </location>
</feature>
<dbReference type="Proteomes" id="UP000429523">
    <property type="component" value="Unassembled WGS sequence"/>
</dbReference>
<evidence type="ECO:0000313" key="3">
    <source>
        <dbReference type="Proteomes" id="UP000429523"/>
    </source>
</evidence>
<evidence type="ECO:0000256" key="1">
    <source>
        <dbReference type="SAM" id="SignalP"/>
    </source>
</evidence>
<evidence type="ECO:0008006" key="4">
    <source>
        <dbReference type="Google" id="ProtNLM"/>
    </source>
</evidence>
<name>A0A6A3DKJ2_9STRA</name>
<proteinExistence type="predicted"/>
<dbReference type="PROSITE" id="PS51257">
    <property type="entry name" value="PROKAR_LIPOPROTEIN"/>
    <property type="match status" value="1"/>
</dbReference>
<keyword evidence="1" id="KW-0732">Signal</keyword>
<dbReference type="EMBL" id="QXGF01004153">
    <property type="protein sequence ID" value="KAE8920217.1"/>
    <property type="molecule type" value="Genomic_DNA"/>
</dbReference>
<accession>A0A6A3DKJ2</accession>
<dbReference type="AlphaFoldDB" id="A0A6A3DKJ2"/>